<evidence type="ECO:0000313" key="2">
    <source>
        <dbReference type="EMBL" id="JAE03443.1"/>
    </source>
</evidence>
<accession>A0A0A9F584</accession>
<dbReference type="AlphaFoldDB" id="A0A0A9F584"/>
<dbReference type="EMBL" id="GBRH01194453">
    <property type="protein sequence ID" value="JAE03443.1"/>
    <property type="molecule type" value="Transcribed_RNA"/>
</dbReference>
<proteinExistence type="predicted"/>
<feature type="region of interest" description="Disordered" evidence="1">
    <location>
        <begin position="1"/>
        <end position="21"/>
    </location>
</feature>
<evidence type="ECO:0000256" key="1">
    <source>
        <dbReference type="SAM" id="MobiDB-lite"/>
    </source>
</evidence>
<reference evidence="2" key="2">
    <citation type="journal article" date="2015" name="Data Brief">
        <title>Shoot transcriptome of the giant reed, Arundo donax.</title>
        <authorList>
            <person name="Barrero R.A."/>
            <person name="Guerrero F.D."/>
            <person name="Moolhuijzen P."/>
            <person name="Goolsby J.A."/>
            <person name="Tidwell J."/>
            <person name="Bellgard S.E."/>
            <person name="Bellgard M.I."/>
        </authorList>
    </citation>
    <scope>NUCLEOTIDE SEQUENCE</scope>
    <source>
        <tissue evidence="2">Shoot tissue taken approximately 20 cm above the soil surface</tissue>
    </source>
</reference>
<protein>
    <submittedName>
        <fullName evidence="2">Uncharacterized protein</fullName>
    </submittedName>
</protein>
<organism evidence="2">
    <name type="scientific">Arundo donax</name>
    <name type="common">Giant reed</name>
    <name type="synonym">Donax arundinaceus</name>
    <dbReference type="NCBI Taxonomy" id="35708"/>
    <lineage>
        <taxon>Eukaryota</taxon>
        <taxon>Viridiplantae</taxon>
        <taxon>Streptophyta</taxon>
        <taxon>Embryophyta</taxon>
        <taxon>Tracheophyta</taxon>
        <taxon>Spermatophyta</taxon>
        <taxon>Magnoliopsida</taxon>
        <taxon>Liliopsida</taxon>
        <taxon>Poales</taxon>
        <taxon>Poaceae</taxon>
        <taxon>PACMAD clade</taxon>
        <taxon>Arundinoideae</taxon>
        <taxon>Arundineae</taxon>
        <taxon>Arundo</taxon>
    </lineage>
</organism>
<reference evidence="2" key="1">
    <citation type="submission" date="2014-09" db="EMBL/GenBank/DDBJ databases">
        <authorList>
            <person name="Magalhaes I.L.F."/>
            <person name="Oliveira U."/>
            <person name="Santos F.R."/>
            <person name="Vidigal T.H.D.A."/>
            <person name="Brescovit A.D."/>
            <person name="Santos A.J."/>
        </authorList>
    </citation>
    <scope>NUCLEOTIDE SEQUENCE</scope>
    <source>
        <tissue evidence="2">Shoot tissue taken approximately 20 cm above the soil surface</tissue>
    </source>
</reference>
<name>A0A0A9F584_ARUDO</name>
<sequence>MPSPQQKGFAFASDRNTEARNKKLHNHRFELEGRQVGREPEQLQRPLQFQMMQKNEGSNWIRSHRNHFEIISCLCDDHNCMTTERLLGFFRNQQ</sequence>